<dbReference type="RefSeq" id="WP_149114297.1">
    <property type="nucleotide sequence ID" value="NZ_CP042425.1"/>
</dbReference>
<protein>
    <submittedName>
        <fullName evidence="1">Uncharacterized protein</fullName>
    </submittedName>
</protein>
<dbReference type="Proteomes" id="UP000324974">
    <property type="component" value="Chromosome"/>
</dbReference>
<keyword evidence="2" id="KW-1185">Reference proteome</keyword>
<evidence type="ECO:0000313" key="2">
    <source>
        <dbReference type="Proteomes" id="UP000324974"/>
    </source>
</evidence>
<organism evidence="1 2">
    <name type="scientific">Limnoglobus roseus</name>
    <dbReference type="NCBI Taxonomy" id="2598579"/>
    <lineage>
        <taxon>Bacteria</taxon>
        <taxon>Pseudomonadati</taxon>
        <taxon>Planctomycetota</taxon>
        <taxon>Planctomycetia</taxon>
        <taxon>Gemmatales</taxon>
        <taxon>Gemmataceae</taxon>
        <taxon>Limnoglobus</taxon>
    </lineage>
</organism>
<reference evidence="2" key="1">
    <citation type="submission" date="2019-08" db="EMBL/GenBank/DDBJ databases">
        <title>Limnoglobus roseus gen. nov., sp. nov., a novel freshwater planctomycete with a giant genome from the family Gemmataceae.</title>
        <authorList>
            <person name="Kulichevskaya I.S."/>
            <person name="Naumoff D.G."/>
            <person name="Miroshnikov K."/>
            <person name="Ivanova A."/>
            <person name="Philippov D.A."/>
            <person name="Hakobyan A."/>
            <person name="Rijpstra I.C."/>
            <person name="Sinninghe Damste J.S."/>
            <person name="Liesack W."/>
            <person name="Dedysh S.N."/>
        </authorList>
    </citation>
    <scope>NUCLEOTIDE SEQUENCE [LARGE SCALE GENOMIC DNA]</scope>
    <source>
        <strain evidence="2">PX52</strain>
    </source>
</reference>
<proteinExistence type="predicted"/>
<gene>
    <name evidence="1" type="ORF">PX52LOC_07044</name>
</gene>
<evidence type="ECO:0000313" key="1">
    <source>
        <dbReference type="EMBL" id="QEL19961.1"/>
    </source>
</evidence>
<dbReference type="EMBL" id="CP042425">
    <property type="protein sequence ID" value="QEL19961.1"/>
    <property type="molecule type" value="Genomic_DNA"/>
</dbReference>
<dbReference type="AlphaFoldDB" id="A0A5C1AL48"/>
<sequence>MNATQIDELAARAMVSLLSGPRGDEYVRTPDLLARHAYTVAEAMAEEKRRRDEADRDASSPQFGRAWAGEWAALPRRGEVLYTRR</sequence>
<name>A0A5C1AL48_9BACT</name>
<dbReference type="KEGG" id="lrs:PX52LOC_07044"/>
<accession>A0A5C1AL48</accession>